<organism evidence="2 3">
    <name type="scientific">Mycetomoellerius zeteki</name>
    <dbReference type="NCBI Taxonomy" id="64791"/>
    <lineage>
        <taxon>Eukaryota</taxon>
        <taxon>Metazoa</taxon>
        <taxon>Ecdysozoa</taxon>
        <taxon>Arthropoda</taxon>
        <taxon>Hexapoda</taxon>
        <taxon>Insecta</taxon>
        <taxon>Pterygota</taxon>
        <taxon>Neoptera</taxon>
        <taxon>Endopterygota</taxon>
        <taxon>Hymenoptera</taxon>
        <taxon>Apocrita</taxon>
        <taxon>Aculeata</taxon>
        <taxon>Formicoidea</taxon>
        <taxon>Formicidae</taxon>
        <taxon>Myrmicinae</taxon>
        <taxon>Mycetomoellerius</taxon>
    </lineage>
</organism>
<dbReference type="Proteomes" id="UP000075809">
    <property type="component" value="Unassembled WGS sequence"/>
</dbReference>
<protein>
    <submittedName>
        <fullName evidence="2">Uncharacterized protein</fullName>
    </submittedName>
</protein>
<accession>A0A151WLZ0</accession>
<sequence>MYLALCHPSDIRDLSAEQLQYIPKIVLLRVYDDYIDHVWDKLPEHVKADSEVRTYRRCDEHYNQPWQRTHIDDLSDGDYELGLMIFETYHTIPNVNESNNKFYFGKDDAEIIIPEGSYEVRDINEFLKRAILRKRSRCDALDIVDVVRGDAAHSDNNNNNNDGDDEDGEYPITLRANYNTTRCEIRCAYKINFGKPNSIGSLLGFSSKRILRPRRWHESDVSINIMNVNVIRVECNVTAGAYSNGKSVHTIHEFSPNVSPGYKISERPAQIIYLPIIARSITDLTRTTRSPTRRSGTAMR</sequence>
<feature type="region of interest" description="Disordered" evidence="1">
    <location>
        <begin position="151"/>
        <end position="170"/>
    </location>
</feature>
<evidence type="ECO:0000256" key="1">
    <source>
        <dbReference type="SAM" id="MobiDB-lite"/>
    </source>
</evidence>
<reference evidence="2 3" key="1">
    <citation type="submission" date="2015-09" db="EMBL/GenBank/DDBJ databases">
        <title>Trachymyrmex zeteki WGS genome.</title>
        <authorList>
            <person name="Nygaard S."/>
            <person name="Hu H."/>
            <person name="Boomsma J."/>
            <person name="Zhang G."/>
        </authorList>
    </citation>
    <scope>NUCLEOTIDE SEQUENCE [LARGE SCALE GENOMIC DNA]</scope>
    <source>
        <strain evidence="2">Tzet28-1</strain>
        <tissue evidence="2">Whole body</tissue>
    </source>
</reference>
<name>A0A151WLZ0_9HYME</name>
<evidence type="ECO:0000313" key="3">
    <source>
        <dbReference type="Proteomes" id="UP000075809"/>
    </source>
</evidence>
<dbReference type="AlphaFoldDB" id="A0A151WLZ0"/>
<gene>
    <name evidence="2" type="ORF">ALC60_12134</name>
</gene>
<dbReference type="EMBL" id="KQ982950">
    <property type="protein sequence ID" value="KYQ48811.1"/>
    <property type="molecule type" value="Genomic_DNA"/>
</dbReference>
<proteinExistence type="predicted"/>
<evidence type="ECO:0000313" key="2">
    <source>
        <dbReference type="EMBL" id="KYQ48811.1"/>
    </source>
</evidence>
<keyword evidence="3" id="KW-1185">Reference proteome</keyword>